<dbReference type="InterPro" id="IPR008271">
    <property type="entry name" value="Ser/Thr_kinase_AS"/>
</dbReference>
<dbReference type="PROSITE" id="PS50011">
    <property type="entry name" value="PROTEIN_KINASE_DOM"/>
    <property type="match status" value="1"/>
</dbReference>
<feature type="region of interest" description="Disordered" evidence="6">
    <location>
        <begin position="1"/>
        <end position="32"/>
    </location>
</feature>
<protein>
    <recommendedName>
        <fullName evidence="1">non-specific serine/threonine protein kinase</fullName>
        <ecNumber evidence="1">2.7.11.1</ecNumber>
    </recommendedName>
</protein>
<keyword evidence="2" id="KW-0808">Transferase</keyword>
<dbReference type="SUPFAM" id="SSF56112">
    <property type="entry name" value="Protein kinase-like (PK-like)"/>
    <property type="match status" value="1"/>
</dbReference>
<evidence type="ECO:0000256" key="3">
    <source>
        <dbReference type="ARBA" id="ARBA00022741"/>
    </source>
</evidence>
<evidence type="ECO:0000256" key="1">
    <source>
        <dbReference type="ARBA" id="ARBA00012513"/>
    </source>
</evidence>
<dbReference type="PANTHER" id="PTHR43671">
    <property type="entry name" value="SERINE/THREONINE-PROTEIN KINASE NEK"/>
    <property type="match status" value="1"/>
</dbReference>
<dbReference type="PANTHER" id="PTHR43671:SF13">
    <property type="entry name" value="SERINE_THREONINE-PROTEIN KINASE NEK2"/>
    <property type="match status" value="1"/>
</dbReference>
<evidence type="ECO:0000256" key="4">
    <source>
        <dbReference type="ARBA" id="ARBA00022777"/>
    </source>
</evidence>
<proteinExistence type="predicted"/>
<keyword evidence="5" id="KW-0067">ATP-binding</keyword>
<gene>
    <name evidence="8" type="ORF">SLS59_008005</name>
</gene>
<accession>A0ABR3QV37</accession>
<dbReference type="EMBL" id="JAKIXB020000030">
    <property type="protein sequence ID" value="KAL1596016.1"/>
    <property type="molecule type" value="Genomic_DNA"/>
</dbReference>
<evidence type="ECO:0000313" key="8">
    <source>
        <dbReference type="EMBL" id="KAL1596016.1"/>
    </source>
</evidence>
<dbReference type="Proteomes" id="UP001521222">
    <property type="component" value="Unassembled WGS sequence"/>
</dbReference>
<dbReference type="Gene3D" id="1.10.510.10">
    <property type="entry name" value="Transferase(Phosphotransferase) domain 1"/>
    <property type="match status" value="1"/>
</dbReference>
<keyword evidence="9" id="KW-1185">Reference proteome</keyword>
<evidence type="ECO:0000256" key="2">
    <source>
        <dbReference type="ARBA" id="ARBA00022679"/>
    </source>
</evidence>
<evidence type="ECO:0000256" key="5">
    <source>
        <dbReference type="ARBA" id="ARBA00022840"/>
    </source>
</evidence>
<keyword evidence="3" id="KW-0547">Nucleotide-binding</keyword>
<dbReference type="Pfam" id="PF00069">
    <property type="entry name" value="Pkinase"/>
    <property type="match status" value="1"/>
</dbReference>
<feature type="domain" description="Protein kinase" evidence="7">
    <location>
        <begin position="7"/>
        <end position="202"/>
    </location>
</feature>
<sequence>MQKKQKKRVDSATAEGGDTATAKRSKREKQSDPFDFRPKDWVVHSKFDKRVILLRTIKTRRGPPFVVQKTVEIVPDGTPHEMRILDLVPRCNRVVHPLAFAPMEDPSRGVLLFDYYPLGDLAIWKSREFDRKNFKPVPESYIWRFFLQITQALAFLFNHPGTRQEERGALLHRDIKPKNILVVGNGSSTYPSFRLHDFESSR</sequence>
<organism evidence="8 9">
    <name type="scientific">Nothophoma quercina</name>
    <dbReference type="NCBI Taxonomy" id="749835"/>
    <lineage>
        <taxon>Eukaryota</taxon>
        <taxon>Fungi</taxon>
        <taxon>Dikarya</taxon>
        <taxon>Ascomycota</taxon>
        <taxon>Pezizomycotina</taxon>
        <taxon>Dothideomycetes</taxon>
        <taxon>Pleosporomycetidae</taxon>
        <taxon>Pleosporales</taxon>
        <taxon>Pleosporineae</taxon>
        <taxon>Didymellaceae</taxon>
        <taxon>Nothophoma</taxon>
    </lineage>
</organism>
<reference evidence="8 9" key="1">
    <citation type="submission" date="2024-02" db="EMBL/GenBank/DDBJ databases">
        <title>De novo assembly and annotation of 12 fungi associated with fruit tree decline syndrome in Ontario, Canada.</title>
        <authorList>
            <person name="Sulman M."/>
            <person name="Ellouze W."/>
            <person name="Ilyukhin E."/>
        </authorList>
    </citation>
    <scope>NUCLEOTIDE SEQUENCE [LARGE SCALE GENOMIC DNA]</scope>
    <source>
        <strain evidence="8 9">M97-236</strain>
    </source>
</reference>
<keyword evidence="4" id="KW-0418">Kinase</keyword>
<dbReference type="InterPro" id="IPR011009">
    <property type="entry name" value="Kinase-like_dom_sf"/>
</dbReference>
<dbReference type="InterPro" id="IPR000719">
    <property type="entry name" value="Prot_kinase_dom"/>
</dbReference>
<dbReference type="PROSITE" id="PS00108">
    <property type="entry name" value="PROTEIN_KINASE_ST"/>
    <property type="match status" value="1"/>
</dbReference>
<evidence type="ECO:0000313" key="9">
    <source>
        <dbReference type="Proteomes" id="UP001521222"/>
    </source>
</evidence>
<dbReference type="InterPro" id="IPR050660">
    <property type="entry name" value="NEK_Ser/Thr_kinase"/>
</dbReference>
<dbReference type="EC" id="2.7.11.1" evidence="1"/>
<evidence type="ECO:0000259" key="7">
    <source>
        <dbReference type="PROSITE" id="PS50011"/>
    </source>
</evidence>
<evidence type="ECO:0000256" key="6">
    <source>
        <dbReference type="SAM" id="MobiDB-lite"/>
    </source>
</evidence>
<name>A0ABR3QV37_9PLEO</name>
<comment type="caution">
    <text evidence="8">The sequence shown here is derived from an EMBL/GenBank/DDBJ whole genome shotgun (WGS) entry which is preliminary data.</text>
</comment>